<dbReference type="Pfam" id="PF00046">
    <property type="entry name" value="Homeodomain"/>
    <property type="match status" value="1"/>
</dbReference>
<dbReference type="InterPro" id="IPR001356">
    <property type="entry name" value="HD"/>
</dbReference>
<evidence type="ECO:0000256" key="2">
    <source>
        <dbReference type="RuleBase" id="RU000682"/>
    </source>
</evidence>
<dbReference type="Gene3D" id="1.10.10.60">
    <property type="entry name" value="Homeodomain-like"/>
    <property type="match status" value="1"/>
</dbReference>
<feature type="compositionally biased region" description="Polar residues" evidence="3">
    <location>
        <begin position="633"/>
        <end position="642"/>
    </location>
</feature>
<feature type="region of interest" description="Disordered" evidence="3">
    <location>
        <begin position="418"/>
        <end position="501"/>
    </location>
</feature>
<dbReference type="OrthoDB" id="6159439at2759"/>
<dbReference type="SMART" id="SM00389">
    <property type="entry name" value="HOX"/>
    <property type="match status" value="1"/>
</dbReference>
<name>A0A3M7M3P8_9PLEO</name>
<feature type="compositionally biased region" description="Low complexity" evidence="3">
    <location>
        <begin position="1"/>
        <end position="14"/>
    </location>
</feature>
<feature type="compositionally biased region" description="Low complexity" evidence="3">
    <location>
        <begin position="445"/>
        <end position="457"/>
    </location>
</feature>
<protein>
    <submittedName>
        <fullName evidence="5">Homeobox domain-containing</fullName>
    </submittedName>
</protein>
<dbReference type="Proteomes" id="UP000265663">
    <property type="component" value="Unassembled WGS sequence"/>
</dbReference>
<dbReference type="CDD" id="cd00086">
    <property type="entry name" value="homeodomain"/>
    <property type="match status" value="1"/>
</dbReference>
<proteinExistence type="predicted"/>
<reference evidence="5 6" key="1">
    <citation type="journal article" date="2014" name="PLoS ONE">
        <title>De novo Genome Assembly of the Fungal Plant Pathogen Pyrenophora semeniperda.</title>
        <authorList>
            <person name="Soliai M.M."/>
            <person name="Meyer S.E."/>
            <person name="Udall J.A."/>
            <person name="Elzinga D.E."/>
            <person name="Hermansen R.A."/>
            <person name="Bodily P.M."/>
            <person name="Hart A.A."/>
            <person name="Coleman C.E."/>
        </authorList>
    </citation>
    <scope>NUCLEOTIDE SEQUENCE [LARGE SCALE GENOMIC DNA]</scope>
    <source>
        <strain evidence="5 6">CCB06</strain>
        <tissue evidence="5">Mycelium</tissue>
    </source>
</reference>
<accession>A0A3M7M3P8</accession>
<dbReference type="SUPFAM" id="SSF46689">
    <property type="entry name" value="Homeodomain-like"/>
    <property type="match status" value="1"/>
</dbReference>
<dbReference type="PROSITE" id="PS50071">
    <property type="entry name" value="HOMEOBOX_2"/>
    <property type="match status" value="1"/>
</dbReference>
<dbReference type="GO" id="GO:0003677">
    <property type="term" value="F:DNA binding"/>
    <property type="evidence" value="ECO:0007669"/>
    <property type="project" value="UniProtKB-UniRule"/>
</dbReference>
<keyword evidence="1 2" id="KW-0539">Nucleus</keyword>
<gene>
    <name evidence="5" type="ORF">GMOD_00002935</name>
</gene>
<feature type="region of interest" description="Disordered" evidence="3">
    <location>
        <begin position="1"/>
        <end position="29"/>
    </location>
</feature>
<dbReference type="GO" id="GO:0005634">
    <property type="term" value="C:nucleus"/>
    <property type="evidence" value="ECO:0007669"/>
    <property type="project" value="UniProtKB-SubCell"/>
</dbReference>
<comment type="subcellular location">
    <subcellularLocation>
        <location evidence="1 2">Nucleus</location>
    </subcellularLocation>
</comment>
<feature type="DNA-binding region" description="Homeobox" evidence="1">
    <location>
        <begin position="19"/>
        <end position="71"/>
    </location>
</feature>
<feature type="region of interest" description="Disordered" evidence="3">
    <location>
        <begin position="633"/>
        <end position="661"/>
    </location>
</feature>
<evidence type="ECO:0000256" key="1">
    <source>
        <dbReference type="PROSITE-ProRule" id="PRU00108"/>
    </source>
</evidence>
<dbReference type="AlphaFoldDB" id="A0A3M7M3P8"/>
<keyword evidence="6" id="KW-1185">Reference proteome</keyword>
<evidence type="ECO:0000313" key="6">
    <source>
        <dbReference type="Proteomes" id="UP000265663"/>
    </source>
</evidence>
<keyword evidence="1 2" id="KW-0371">Homeobox</keyword>
<dbReference type="EMBL" id="KE747817">
    <property type="protein sequence ID" value="RMZ69030.1"/>
    <property type="molecule type" value="Genomic_DNA"/>
</dbReference>
<sequence length="739" mass="81103">MDPTAAASTTAPPAAKQPGSDVKPRLTKDQHDILEQHFLAQHKPSTNVKKEFATRLGNWFQNRRAKVKQDRKKLMNQYNMSLAHPFGHSHVPVMSNHYAHPQEQQHPHMLMQPEFYQTADISPATLPVQVGEGPSALDLGPHLFLQQPQHHQQQQQHHQYDMQHALRPVPEADRSAAYRPNDLMHSIMAATNGAYMHNPQEPEFSYDSGLPNAYSSDLSFTVPAPMQSDVAPSHPEFDNFADFQIDYSALTATNTNGSTAAEPQQSTGSISSEASPYNGTQSSGTTQSPNGPTPPSIASLNSVYTGWTEDPTQLAQLKQADEPEDQFAPYNVSQASSEQTLSFWPQDASSQMYPQSNFYQQQNASAHAILTTPEHTRKLSGTPSDLEIPMHFREDAYARRNSSTSNLATNMDAIHIRNGTPDDFHHSDQSSSIAARRQKRPINLSSSAMRSASYSAPMPSPGGNNDKVIRRIRSSGIANAGGRVQKSQPGSAQRSPMAMSFSDAAASPKFARTFSSSSTTTIGQGGSLAPPTPLTPQDFGNYWGGAAVIRPHSAMPDHNSPESMHTNWSSDQAGNVIAKSTSPPSSSMDLQSRFTNEALYRDTPPQSAPATQQNFQRTPYMHHAQMRPGFHSTTDLTIQQPKPSHFRRPSLPDTAQNQDESNMQYVQPGTMNYDEMSLSGIHHNVPFAPQLSAVPDFLVHQYTPPQGTDSHGNLLRRPTEAQPKSYIFANQGPGDFGGQ</sequence>
<feature type="region of interest" description="Disordered" evidence="3">
    <location>
        <begin position="254"/>
        <end position="301"/>
    </location>
</feature>
<organism evidence="5 6">
    <name type="scientific">Pyrenophora seminiperda CCB06</name>
    <dbReference type="NCBI Taxonomy" id="1302712"/>
    <lineage>
        <taxon>Eukaryota</taxon>
        <taxon>Fungi</taxon>
        <taxon>Dikarya</taxon>
        <taxon>Ascomycota</taxon>
        <taxon>Pezizomycotina</taxon>
        <taxon>Dothideomycetes</taxon>
        <taxon>Pleosporomycetidae</taxon>
        <taxon>Pleosporales</taxon>
        <taxon>Pleosporineae</taxon>
        <taxon>Pleosporaceae</taxon>
        <taxon>Pyrenophora</taxon>
    </lineage>
</organism>
<feature type="domain" description="Homeobox" evidence="4">
    <location>
        <begin position="17"/>
        <end position="70"/>
    </location>
</feature>
<evidence type="ECO:0000259" key="4">
    <source>
        <dbReference type="PROSITE" id="PS50071"/>
    </source>
</evidence>
<evidence type="ECO:0000256" key="3">
    <source>
        <dbReference type="SAM" id="MobiDB-lite"/>
    </source>
</evidence>
<feature type="region of interest" description="Disordered" evidence="3">
    <location>
        <begin position="515"/>
        <end position="539"/>
    </location>
</feature>
<feature type="compositionally biased region" description="Polar residues" evidence="3">
    <location>
        <begin position="485"/>
        <end position="494"/>
    </location>
</feature>
<evidence type="ECO:0000313" key="5">
    <source>
        <dbReference type="EMBL" id="RMZ69030.1"/>
    </source>
</evidence>
<dbReference type="InterPro" id="IPR009057">
    <property type="entry name" value="Homeodomain-like_sf"/>
</dbReference>
<keyword evidence="1 2" id="KW-0238">DNA-binding</keyword>